<comment type="caution">
    <text evidence="1">The sequence shown here is derived from an EMBL/GenBank/DDBJ whole genome shotgun (WGS) entry which is preliminary data.</text>
</comment>
<dbReference type="EMBL" id="BGPR01015365">
    <property type="protein sequence ID" value="GBN68944.1"/>
    <property type="molecule type" value="Genomic_DNA"/>
</dbReference>
<protein>
    <submittedName>
        <fullName evidence="1">Uncharacterized protein</fullName>
    </submittedName>
</protein>
<dbReference type="AlphaFoldDB" id="A0A4Y2QZS1"/>
<evidence type="ECO:0000313" key="2">
    <source>
        <dbReference type="Proteomes" id="UP000499080"/>
    </source>
</evidence>
<keyword evidence="2" id="KW-1185">Reference proteome</keyword>
<evidence type="ECO:0000313" key="1">
    <source>
        <dbReference type="EMBL" id="GBN68944.1"/>
    </source>
</evidence>
<organism evidence="1 2">
    <name type="scientific">Araneus ventricosus</name>
    <name type="common">Orbweaver spider</name>
    <name type="synonym">Epeira ventricosa</name>
    <dbReference type="NCBI Taxonomy" id="182803"/>
    <lineage>
        <taxon>Eukaryota</taxon>
        <taxon>Metazoa</taxon>
        <taxon>Ecdysozoa</taxon>
        <taxon>Arthropoda</taxon>
        <taxon>Chelicerata</taxon>
        <taxon>Arachnida</taxon>
        <taxon>Araneae</taxon>
        <taxon>Araneomorphae</taxon>
        <taxon>Entelegynae</taxon>
        <taxon>Araneoidea</taxon>
        <taxon>Araneidae</taxon>
        <taxon>Araneus</taxon>
    </lineage>
</organism>
<gene>
    <name evidence="1" type="ORF">AVEN_105017_1</name>
</gene>
<name>A0A4Y2QZS1_ARAVE</name>
<dbReference type="Proteomes" id="UP000499080">
    <property type="component" value="Unassembled WGS sequence"/>
</dbReference>
<feature type="non-terminal residue" evidence="1">
    <location>
        <position position="35"/>
    </location>
</feature>
<reference evidence="1 2" key="1">
    <citation type="journal article" date="2019" name="Sci. Rep.">
        <title>Orb-weaving spider Araneus ventricosus genome elucidates the spidroin gene catalogue.</title>
        <authorList>
            <person name="Kono N."/>
            <person name="Nakamura H."/>
            <person name="Ohtoshi R."/>
            <person name="Moran D.A.P."/>
            <person name="Shinohara A."/>
            <person name="Yoshida Y."/>
            <person name="Fujiwara M."/>
            <person name="Mori M."/>
            <person name="Tomita M."/>
            <person name="Arakawa K."/>
        </authorList>
    </citation>
    <scope>NUCLEOTIDE SEQUENCE [LARGE SCALE GENOMIC DNA]</scope>
</reference>
<sequence length="35" mass="3738">MECDRYGVSDRTGTSFASAVLQDIGIVHEGEASHV</sequence>
<proteinExistence type="predicted"/>
<accession>A0A4Y2QZS1</accession>